<keyword evidence="2" id="KW-1185">Reference proteome</keyword>
<name>A0A4S3J0A1_9EURO</name>
<reference evidence="1 2" key="1">
    <citation type="submission" date="2019-03" db="EMBL/GenBank/DDBJ databases">
        <title>The genome sequence of a newly discovered highly antifungal drug resistant Aspergillus species, Aspergillus tanneri NIH 1004.</title>
        <authorList>
            <person name="Mounaud S."/>
            <person name="Singh I."/>
            <person name="Joardar V."/>
            <person name="Pakala S."/>
            <person name="Pakala S."/>
            <person name="Venepally P."/>
            <person name="Hoover J."/>
            <person name="Nierman W."/>
            <person name="Chung J."/>
            <person name="Losada L."/>
        </authorList>
    </citation>
    <scope>NUCLEOTIDE SEQUENCE [LARGE SCALE GENOMIC DNA]</scope>
    <source>
        <strain evidence="1 2">NIH1004</strain>
    </source>
</reference>
<sequence length="35" mass="3789">MSHLKVEQTAAGFVSRVRVKPSVLLATTCSLDTRS</sequence>
<evidence type="ECO:0000313" key="1">
    <source>
        <dbReference type="EMBL" id="THC87317.1"/>
    </source>
</evidence>
<proteinExistence type="predicted"/>
<dbReference type="VEuPathDB" id="FungiDB:EYZ11_013238"/>
<gene>
    <name evidence="1" type="ORF">EYZ11_013238</name>
</gene>
<protein>
    <submittedName>
        <fullName evidence="1">Uncharacterized protein</fullName>
    </submittedName>
</protein>
<dbReference type="AlphaFoldDB" id="A0A4S3J0A1"/>
<organism evidence="1 2">
    <name type="scientific">Aspergillus tanneri</name>
    <dbReference type="NCBI Taxonomy" id="1220188"/>
    <lineage>
        <taxon>Eukaryota</taxon>
        <taxon>Fungi</taxon>
        <taxon>Dikarya</taxon>
        <taxon>Ascomycota</taxon>
        <taxon>Pezizomycotina</taxon>
        <taxon>Eurotiomycetes</taxon>
        <taxon>Eurotiomycetidae</taxon>
        <taxon>Eurotiales</taxon>
        <taxon>Aspergillaceae</taxon>
        <taxon>Aspergillus</taxon>
        <taxon>Aspergillus subgen. Circumdati</taxon>
    </lineage>
</organism>
<evidence type="ECO:0000313" key="2">
    <source>
        <dbReference type="Proteomes" id="UP000308092"/>
    </source>
</evidence>
<accession>A0A4S3J0A1</accession>
<dbReference type="EMBL" id="SOSA01001289">
    <property type="protein sequence ID" value="THC87317.1"/>
    <property type="molecule type" value="Genomic_DNA"/>
</dbReference>
<dbReference type="Proteomes" id="UP000308092">
    <property type="component" value="Unassembled WGS sequence"/>
</dbReference>
<comment type="caution">
    <text evidence="1">The sequence shown here is derived from an EMBL/GenBank/DDBJ whole genome shotgun (WGS) entry which is preliminary data.</text>
</comment>